<dbReference type="Proteomes" id="UP000245754">
    <property type="component" value="Unassembled WGS sequence"/>
</dbReference>
<comment type="similarity">
    <text evidence="2 6">Belongs to the flagella basal body rod proteins family.</text>
</comment>
<comment type="subunit">
    <text evidence="6">The basal body constitutes a major portion of the flagellar organelle and consists of a number of rings mounted on a central rod.</text>
</comment>
<dbReference type="EMBL" id="QGGT01000009">
    <property type="protein sequence ID" value="PWK31638.1"/>
    <property type="molecule type" value="Genomic_DNA"/>
</dbReference>
<comment type="caution">
    <text evidence="8">The sequence shown here is derived from an EMBL/GenBank/DDBJ whole genome shotgun (WGS) entry which is preliminary data.</text>
</comment>
<evidence type="ECO:0000256" key="5">
    <source>
        <dbReference type="ARBA" id="ARBA00024934"/>
    </source>
</evidence>
<evidence type="ECO:0000256" key="6">
    <source>
        <dbReference type="PIRNR" id="PIRNR002889"/>
    </source>
</evidence>
<dbReference type="GO" id="GO:0030694">
    <property type="term" value="C:bacterial-type flagellum basal body, rod"/>
    <property type="evidence" value="ECO:0007669"/>
    <property type="project" value="InterPro"/>
</dbReference>
<dbReference type="NCBIfam" id="TIGR01396">
    <property type="entry name" value="FlgB"/>
    <property type="match status" value="1"/>
</dbReference>
<keyword evidence="8" id="KW-0282">Flagellum</keyword>
<keyword evidence="9" id="KW-1185">Reference proteome</keyword>
<reference evidence="8 9" key="1">
    <citation type="submission" date="2018-05" db="EMBL/GenBank/DDBJ databases">
        <title>Genomic Encyclopedia of Type Strains, Phase IV (KMG-V): Genome sequencing to study the core and pangenomes of soil and plant-associated prokaryotes.</title>
        <authorList>
            <person name="Whitman W."/>
        </authorList>
    </citation>
    <scope>NUCLEOTIDE SEQUENCE [LARGE SCALE GENOMIC DNA]</scope>
    <source>
        <strain evidence="8 9">SLV-132</strain>
    </source>
</reference>
<evidence type="ECO:0000313" key="9">
    <source>
        <dbReference type="Proteomes" id="UP000245754"/>
    </source>
</evidence>
<evidence type="ECO:0000259" key="7">
    <source>
        <dbReference type="Pfam" id="PF00460"/>
    </source>
</evidence>
<evidence type="ECO:0000313" key="8">
    <source>
        <dbReference type="EMBL" id="PWK31638.1"/>
    </source>
</evidence>
<protein>
    <recommendedName>
        <fullName evidence="3 6">Flagellar basal body rod protein FlgB</fullName>
    </recommendedName>
</protein>
<feature type="domain" description="Flagellar basal body rod protein N-terminal" evidence="7">
    <location>
        <begin position="24"/>
        <end position="54"/>
    </location>
</feature>
<evidence type="ECO:0000256" key="2">
    <source>
        <dbReference type="ARBA" id="ARBA00009677"/>
    </source>
</evidence>
<keyword evidence="4 6" id="KW-0975">Bacterial flagellum</keyword>
<dbReference type="AlphaFoldDB" id="A0A316EIZ7"/>
<organism evidence="8 9">
    <name type="scientific">Cupriavidus plantarum</name>
    <dbReference type="NCBI Taxonomy" id="942865"/>
    <lineage>
        <taxon>Bacteria</taxon>
        <taxon>Pseudomonadati</taxon>
        <taxon>Pseudomonadota</taxon>
        <taxon>Betaproteobacteria</taxon>
        <taxon>Burkholderiales</taxon>
        <taxon>Burkholderiaceae</taxon>
        <taxon>Cupriavidus</taxon>
    </lineage>
</organism>
<comment type="subcellular location">
    <subcellularLocation>
        <location evidence="1 6">Bacterial flagellum basal body</location>
    </subcellularLocation>
</comment>
<evidence type="ECO:0000256" key="4">
    <source>
        <dbReference type="ARBA" id="ARBA00023143"/>
    </source>
</evidence>
<accession>A0A316EIZ7</accession>
<evidence type="ECO:0000256" key="1">
    <source>
        <dbReference type="ARBA" id="ARBA00004117"/>
    </source>
</evidence>
<dbReference type="PANTHER" id="PTHR30435:SF12">
    <property type="entry name" value="FLAGELLAR BASAL BODY ROD PROTEIN FLGB"/>
    <property type="match status" value="1"/>
</dbReference>
<comment type="function">
    <text evidence="5 6">Structural component of flagellum, the bacterial motility apparatus. Part of the rod structure of flagellar basal body.</text>
</comment>
<sequence length="150" mass="16651">MATLKKPHLQERQTDMIDRLDAALRFQQDALSLRSQRQSVIASNIAHADTPGYKARDFDFASKLTESVERGQRNEGLSLSTTQTRHLAAQAPASNDDDLQYRIPLQSSIDGNTVEMDTERVAFADNTVHYEMGLTVVSGKIKTMLAAIQS</sequence>
<keyword evidence="8" id="KW-0966">Cell projection</keyword>
<dbReference type="PIRSF" id="PIRSF002889">
    <property type="entry name" value="Rod_FlgB"/>
    <property type="match status" value="1"/>
</dbReference>
<keyword evidence="8" id="KW-0969">Cilium</keyword>
<dbReference type="Pfam" id="PF00460">
    <property type="entry name" value="Flg_bb_rod"/>
    <property type="match status" value="1"/>
</dbReference>
<gene>
    <name evidence="8" type="ORF">C7419_10995</name>
</gene>
<name>A0A316EIZ7_9BURK</name>
<dbReference type="PANTHER" id="PTHR30435">
    <property type="entry name" value="FLAGELLAR PROTEIN"/>
    <property type="match status" value="1"/>
</dbReference>
<proteinExistence type="inferred from homology"/>
<dbReference type="GO" id="GO:0071973">
    <property type="term" value="P:bacterial-type flagellum-dependent cell motility"/>
    <property type="evidence" value="ECO:0007669"/>
    <property type="project" value="InterPro"/>
</dbReference>
<evidence type="ECO:0000256" key="3">
    <source>
        <dbReference type="ARBA" id="ARBA00014376"/>
    </source>
</evidence>
<dbReference type="InterPro" id="IPR006300">
    <property type="entry name" value="FlgB"/>
</dbReference>
<dbReference type="InterPro" id="IPR001444">
    <property type="entry name" value="Flag_bb_rod_N"/>
</dbReference>